<organism evidence="8 9">
    <name type="scientific">Roseateles rivi</name>
    <dbReference type="NCBI Taxonomy" id="3299028"/>
    <lineage>
        <taxon>Bacteria</taxon>
        <taxon>Pseudomonadati</taxon>
        <taxon>Pseudomonadota</taxon>
        <taxon>Betaproteobacteria</taxon>
        <taxon>Burkholderiales</taxon>
        <taxon>Sphaerotilaceae</taxon>
        <taxon>Roseateles</taxon>
    </lineage>
</organism>
<evidence type="ECO:0000256" key="5">
    <source>
        <dbReference type="ARBA" id="ARBA00022989"/>
    </source>
</evidence>
<name>A0ABW7FS65_9BURK</name>
<evidence type="ECO:0000256" key="6">
    <source>
        <dbReference type="ARBA" id="ARBA00023136"/>
    </source>
</evidence>
<keyword evidence="4 7" id="KW-0812">Transmembrane</keyword>
<feature type="transmembrane region" description="Helical" evidence="7">
    <location>
        <begin position="44"/>
        <end position="64"/>
    </location>
</feature>
<reference evidence="8 9" key="1">
    <citation type="submission" date="2024-08" db="EMBL/GenBank/DDBJ databases">
        <authorList>
            <person name="Lu H."/>
        </authorList>
    </citation>
    <scope>NUCLEOTIDE SEQUENCE [LARGE SCALE GENOMIC DNA]</scope>
    <source>
        <strain evidence="8 9">BYS180W</strain>
    </source>
</reference>
<sequence>MRVSALWRGTLTLLAGGAAAQVLPLLLGPWLTRLYSPSEFGQFSLLWTVATNLAVVGCARYEFALPLAREDSAAQALLALCARVLLAVTLASAVLALLWWAWAAAGEGASPLILWLPLAVLAGALAQALTLWATRAQAFAALAWARVLQYGGAALLQLGLGLAAFGALGLLLGPVLAALAAALWLARTAPPLGLTGGRWRRWWAVWRTPGWQAQARLHRDFPLLNTPHAFASALQDSLALLLLVHLSGDAAAGYWALALRYLKAPAGLVGGALSQSLYPQLVACAEPVAARRLVRQSMLALSALALPLAVVLLLWGPELFAWVFGERWTDAGELARALAPYVALHFVASPLGVVTLAWRAQAWALRLALVGQVAFVAGIMLGWHSGGLIGAAWGVSAAMLLYFGYYFWALATWSRWPAQDALTPDPSTPRTP</sequence>
<comment type="caution">
    <text evidence="8">The sequence shown here is derived from an EMBL/GenBank/DDBJ whole genome shotgun (WGS) entry which is preliminary data.</text>
</comment>
<evidence type="ECO:0000256" key="3">
    <source>
        <dbReference type="ARBA" id="ARBA00022475"/>
    </source>
</evidence>
<dbReference type="EMBL" id="JBIGHZ010000001">
    <property type="protein sequence ID" value="MFG6447170.1"/>
    <property type="molecule type" value="Genomic_DNA"/>
</dbReference>
<evidence type="ECO:0000256" key="4">
    <source>
        <dbReference type="ARBA" id="ARBA00022692"/>
    </source>
</evidence>
<keyword evidence="3" id="KW-1003">Cell membrane</keyword>
<evidence type="ECO:0000256" key="7">
    <source>
        <dbReference type="SAM" id="Phobius"/>
    </source>
</evidence>
<comment type="similarity">
    <text evidence="2">Belongs to the polysaccharide synthase family.</text>
</comment>
<evidence type="ECO:0000313" key="9">
    <source>
        <dbReference type="Proteomes" id="UP001606099"/>
    </source>
</evidence>
<evidence type="ECO:0000256" key="2">
    <source>
        <dbReference type="ARBA" id="ARBA00007430"/>
    </source>
</evidence>
<feature type="transmembrane region" description="Helical" evidence="7">
    <location>
        <begin position="154"/>
        <end position="185"/>
    </location>
</feature>
<dbReference type="PANTHER" id="PTHR30250">
    <property type="entry name" value="PST FAMILY PREDICTED COLANIC ACID TRANSPORTER"/>
    <property type="match status" value="1"/>
</dbReference>
<evidence type="ECO:0000256" key="1">
    <source>
        <dbReference type="ARBA" id="ARBA00004651"/>
    </source>
</evidence>
<keyword evidence="6 7" id="KW-0472">Membrane</keyword>
<keyword evidence="9" id="KW-1185">Reference proteome</keyword>
<accession>A0ABW7FS65</accession>
<feature type="transmembrane region" description="Helical" evidence="7">
    <location>
        <begin position="238"/>
        <end position="257"/>
    </location>
</feature>
<feature type="transmembrane region" description="Helical" evidence="7">
    <location>
        <begin position="112"/>
        <end position="133"/>
    </location>
</feature>
<feature type="transmembrane region" description="Helical" evidence="7">
    <location>
        <begin position="365"/>
        <end position="383"/>
    </location>
</feature>
<keyword evidence="5 7" id="KW-1133">Transmembrane helix</keyword>
<dbReference type="PANTHER" id="PTHR30250:SF10">
    <property type="entry name" value="LIPOPOLYSACCHARIDE BIOSYNTHESIS PROTEIN WZXC"/>
    <property type="match status" value="1"/>
</dbReference>
<feature type="transmembrane region" description="Helical" evidence="7">
    <location>
        <begin position="389"/>
        <end position="408"/>
    </location>
</feature>
<protein>
    <submittedName>
        <fullName evidence="8">Lipopolysaccharide biosynthesis protein</fullName>
    </submittedName>
</protein>
<feature type="transmembrane region" description="Helical" evidence="7">
    <location>
        <begin position="298"/>
        <end position="317"/>
    </location>
</feature>
<feature type="transmembrane region" description="Helical" evidence="7">
    <location>
        <begin position="337"/>
        <end position="358"/>
    </location>
</feature>
<dbReference type="Pfam" id="PF13440">
    <property type="entry name" value="Polysacc_synt_3"/>
    <property type="match status" value="1"/>
</dbReference>
<dbReference type="InterPro" id="IPR050833">
    <property type="entry name" value="Poly_Biosynth_Transport"/>
</dbReference>
<feature type="transmembrane region" description="Helical" evidence="7">
    <location>
        <begin position="76"/>
        <end position="100"/>
    </location>
</feature>
<evidence type="ECO:0000313" key="8">
    <source>
        <dbReference type="EMBL" id="MFG6447170.1"/>
    </source>
</evidence>
<dbReference type="Proteomes" id="UP001606099">
    <property type="component" value="Unassembled WGS sequence"/>
</dbReference>
<proteinExistence type="inferred from homology"/>
<gene>
    <name evidence="8" type="ORF">ACG0Z6_02805</name>
</gene>
<dbReference type="RefSeq" id="WP_394458540.1">
    <property type="nucleotide sequence ID" value="NZ_JBIGHZ010000001.1"/>
</dbReference>
<comment type="subcellular location">
    <subcellularLocation>
        <location evidence="1">Cell membrane</location>
        <topology evidence="1">Multi-pass membrane protein</topology>
    </subcellularLocation>
</comment>